<dbReference type="RefSeq" id="WP_066292290.1">
    <property type="nucleotide sequence ID" value="NZ_CP016761.1"/>
</dbReference>
<dbReference type="AlphaFoldDB" id="A0A1B1Z7N2"/>
<keyword evidence="4" id="KW-1185">Reference proteome</keyword>
<evidence type="ECO:0000313" key="4">
    <source>
        <dbReference type="Proteomes" id="UP000077412"/>
    </source>
</evidence>
<accession>A0A1B1Z7N2</accession>
<dbReference type="Proteomes" id="UP000077412">
    <property type="component" value="Chromosome"/>
</dbReference>
<dbReference type="OrthoDB" id="2706737at2"/>
<gene>
    <name evidence="3" type="ORF">ABE41_015690</name>
</gene>
<dbReference type="EMBL" id="CP016761">
    <property type="protein sequence ID" value="ANX13452.1"/>
    <property type="molecule type" value="Genomic_DNA"/>
</dbReference>
<feature type="region of interest" description="Disordered" evidence="2">
    <location>
        <begin position="1"/>
        <end position="45"/>
    </location>
</feature>
<protein>
    <recommendedName>
        <fullName evidence="1">Small, acid-soluble spore protein L</fullName>
    </recommendedName>
</protein>
<name>A0A1B1Z7N2_9BACL</name>
<sequence length="45" mass="4862">MAKKSTGKGRKASSVNPQGMSPDVEFSKEPVSELANRAKKKNTKI</sequence>
<evidence type="ECO:0000256" key="1">
    <source>
        <dbReference type="NCBIfam" id="TIGR03093"/>
    </source>
</evidence>
<dbReference type="NCBIfam" id="TIGR03093">
    <property type="entry name" value="SASP_sspL"/>
    <property type="match status" value="1"/>
</dbReference>
<dbReference type="InterPro" id="IPR017526">
    <property type="entry name" value="SASP_SspL"/>
</dbReference>
<evidence type="ECO:0000313" key="3">
    <source>
        <dbReference type="EMBL" id="ANX13452.1"/>
    </source>
</evidence>
<organism evidence="3 4">
    <name type="scientific">Fictibacillus arsenicus</name>
    <dbReference type="NCBI Taxonomy" id="255247"/>
    <lineage>
        <taxon>Bacteria</taxon>
        <taxon>Bacillati</taxon>
        <taxon>Bacillota</taxon>
        <taxon>Bacilli</taxon>
        <taxon>Bacillales</taxon>
        <taxon>Fictibacillaceae</taxon>
        <taxon>Fictibacillus</taxon>
    </lineage>
</organism>
<reference evidence="3 4" key="1">
    <citation type="submission" date="2016-08" db="EMBL/GenBank/DDBJ databases">
        <title>Complete genome sequence of Fictibacillus arsenicus G25-54, a strain with toxicity to nematodes and a potential arsenic-resistance activity.</title>
        <authorList>
            <person name="Zheng Z."/>
        </authorList>
    </citation>
    <scope>NUCLEOTIDE SEQUENCE [LARGE SCALE GENOMIC DNA]</scope>
    <source>
        <strain evidence="3 4">G25-54</strain>
    </source>
</reference>
<dbReference type="KEGG" id="far:ABE41_015690"/>
<feature type="compositionally biased region" description="Basic residues" evidence="2">
    <location>
        <begin position="1"/>
        <end position="11"/>
    </location>
</feature>
<proteinExistence type="predicted"/>
<evidence type="ECO:0000256" key="2">
    <source>
        <dbReference type="SAM" id="MobiDB-lite"/>
    </source>
</evidence>